<gene>
    <name evidence="2" type="ORF">CCM_00557</name>
</gene>
<protein>
    <submittedName>
        <fullName evidence="2">Uncharacterized protein</fullName>
    </submittedName>
</protein>
<dbReference type="RefSeq" id="XP_006665780.1">
    <property type="nucleotide sequence ID" value="XM_006665717.1"/>
</dbReference>
<sequence length="547" mass="60533">MSQLFSLRPPDVPRPDGLVQMTPSVMLPISRIEVFEIDLDGKKSCPRLLCTTVKAQVVCRLTRCDGLVTAYIPTMQARAVLRSAIAMRRQTHSVWSLEEANVGAFPQLCWRAIFRPEGRPVISRNEYQYNYQYTQQKLELLPHKNNVNHARLSERRQNFGSFLDRTSAGIYDMPAAALERSDFIPSTLPFRNSVILISLPLVSDYLLAYAVPVTPRQWKIGDATYDCADILAHIPGSFSLAAVSRLSKQNVSRPPRCNLCGEGLTSTHTAISAVPTGLLNNGTGRPTTTAPVRTMTQSPAYDTGLTYPARHDMKSPYHRTGYNTAENLLVHFRSCYPYVAKRYAMIELAELPESCVGALSLINICRCNVQRHDFAPAHSKLPDTRRKNTKPGWRDDSKYSVHWQWGPACSPKGTYWADSRCHTSEVAVYPVSSSSGNRATCFDSVAERAKRVSFGRQARMVLKNRNVTGGSRGKVPCRLTTDFAILAFEKGVGIVLGAESGNYVRFSGTDHQPPLLQLAEIGGRKDASAFATANMSSARQSGVAMHG</sequence>
<accession>G3J4T6</accession>
<evidence type="ECO:0000256" key="1">
    <source>
        <dbReference type="SAM" id="MobiDB-lite"/>
    </source>
</evidence>
<dbReference type="AlphaFoldDB" id="G3J4T6"/>
<keyword evidence="3" id="KW-1185">Reference proteome</keyword>
<proteinExistence type="predicted"/>
<dbReference type="Proteomes" id="UP000001610">
    <property type="component" value="Unassembled WGS sequence"/>
</dbReference>
<name>G3J4T6_CORMM</name>
<dbReference type="InParanoid" id="G3J4T6"/>
<feature type="compositionally biased region" description="Polar residues" evidence="1">
    <location>
        <begin position="282"/>
        <end position="300"/>
    </location>
</feature>
<organism evidence="2 3">
    <name type="scientific">Cordyceps militaris (strain CM01)</name>
    <name type="common">Caterpillar fungus</name>
    <dbReference type="NCBI Taxonomy" id="983644"/>
    <lineage>
        <taxon>Eukaryota</taxon>
        <taxon>Fungi</taxon>
        <taxon>Dikarya</taxon>
        <taxon>Ascomycota</taxon>
        <taxon>Pezizomycotina</taxon>
        <taxon>Sordariomycetes</taxon>
        <taxon>Hypocreomycetidae</taxon>
        <taxon>Hypocreales</taxon>
        <taxon>Cordycipitaceae</taxon>
        <taxon>Cordyceps</taxon>
    </lineage>
</organism>
<dbReference type="KEGG" id="cmt:CCM_00557"/>
<feature type="region of interest" description="Disordered" evidence="1">
    <location>
        <begin position="282"/>
        <end position="305"/>
    </location>
</feature>
<reference evidence="2 3" key="1">
    <citation type="journal article" date="2011" name="Genome Biol.">
        <title>Genome sequence of the insect pathogenic fungus Cordyceps militaris, a valued traditional Chinese medicine.</title>
        <authorList>
            <person name="Zheng P."/>
            <person name="Xia Y."/>
            <person name="Xiao G."/>
            <person name="Xiong C."/>
            <person name="Hu X."/>
            <person name="Zhang S."/>
            <person name="Zheng H."/>
            <person name="Huang Y."/>
            <person name="Zhou Y."/>
            <person name="Wang S."/>
            <person name="Zhao G.P."/>
            <person name="Liu X."/>
            <person name="St Leger R.J."/>
            <person name="Wang C."/>
        </authorList>
    </citation>
    <scope>NUCLEOTIDE SEQUENCE [LARGE SCALE GENOMIC DNA]</scope>
    <source>
        <strain evidence="2 3">CM01</strain>
    </source>
</reference>
<evidence type="ECO:0000313" key="3">
    <source>
        <dbReference type="Proteomes" id="UP000001610"/>
    </source>
</evidence>
<evidence type="ECO:0000313" key="2">
    <source>
        <dbReference type="EMBL" id="EGX95903.1"/>
    </source>
</evidence>
<dbReference type="GeneID" id="18162592"/>
<dbReference type="HOGENOM" id="CLU_497836_0_0_1"/>
<dbReference type="VEuPathDB" id="FungiDB:CCM_00557"/>
<dbReference type="EMBL" id="JH126399">
    <property type="protein sequence ID" value="EGX95903.1"/>
    <property type="molecule type" value="Genomic_DNA"/>
</dbReference>